<dbReference type="InterPro" id="IPR000182">
    <property type="entry name" value="GNAT_dom"/>
</dbReference>
<sequence>MRRTITRMFVHFCATARETDMADIPHSYEVPLSVDGIHSPLEQGPAGFWVAAIESPDRKTSEVVGYLGLDYHANPDPSSGELRRMIVSVNHRRRKIASLLIAASIDHARRHAPPLETLDLETTEFQPGARKLYENHGFSVVGTRIMRMGPLFSMTVLRLRRKVID</sequence>
<dbReference type="GO" id="GO:0008080">
    <property type="term" value="F:N-acetyltransferase activity"/>
    <property type="evidence" value="ECO:0007669"/>
    <property type="project" value="InterPro"/>
</dbReference>
<gene>
    <name evidence="3" type="ORF">MVEN_02638900</name>
</gene>
<comment type="caution">
    <text evidence="3">The sequence shown here is derived from an EMBL/GenBank/DDBJ whole genome shotgun (WGS) entry which is preliminary data.</text>
</comment>
<dbReference type="AlphaFoldDB" id="A0A8H6TYU8"/>
<dbReference type="Pfam" id="PF00583">
    <property type="entry name" value="Acetyltransf_1"/>
    <property type="match status" value="1"/>
</dbReference>
<evidence type="ECO:0000313" key="4">
    <source>
        <dbReference type="Proteomes" id="UP000620124"/>
    </source>
</evidence>
<dbReference type="SUPFAM" id="SSF55729">
    <property type="entry name" value="Acyl-CoA N-acyltransferases (Nat)"/>
    <property type="match status" value="1"/>
</dbReference>
<dbReference type="PROSITE" id="PS51186">
    <property type="entry name" value="GNAT"/>
    <property type="match status" value="1"/>
</dbReference>
<protein>
    <recommendedName>
        <fullName evidence="2">N-acetyltransferase domain-containing protein</fullName>
    </recommendedName>
</protein>
<dbReference type="PANTHER" id="PTHR13947:SF37">
    <property type="entry name" value="LD18367P"/>
    <property type="match status" value="1"/>
</dbReference>
<keyword evidence="4" id="KW-1185">Reference proteome</keyword>
<evidence type="ECO:0000313" key="3">
    <source>
        <dbReference type="EMBL" id="KAF7325272.1"/>
    </source>
</evidence>
<dbReference type="CDD" id="cd04301">
    <property type="entry name" value="NAT_SF"/>
    <property type="match status" value="1"/>
</dbReference>
<organism evidence="3 4">
    <name type="scientific">Mycena venus</name>
    <dbReference type="NCBI Taxonomy" id="2733690"/>
    <lineage>
        <taxon>Eukaryota</taxon>
        <taxon>Fungi</taxon>
        <taxon>Dikarya</taxon>
        <taxon>Basidiomycota</taxon>
        <taxon>Agaricomycotina</taxon>
        <taxon>Agaricomycetes</taxon>
        <taxon>Agaricomycetidae</taxon>
        <taxon>Agaricales</taxon>
        <taxon>Marasmiineae</taxon>
        <taxon>Mycenaceae</taxon>
        <taxon>Mycena</taxon>
    </lineage>
</organism>
<accession>A0A8H6TYU8</accession>
<feature type="domain" description="N-acetyltransferase" evidence="2">
    <location>
        <begin position="8"/>
        <end position="162"/>
    </location>
</feature>
<dbReference type="PANTHER" id="PTHR13947">
    <property type="entry name" value="GNAT FAMILY N-ACETYLTRANSFERASE"/>
    <property type="match status" value="1"/>
</dbReference>
<dbReference type="EMBL" id="JACAZI010000055">
    <property type="protein sequence ID" value="KAF7325272.1"/>
    <property type="molecule type" value="Genomic_DNA"/>
</dbReference>
<reference evidence="3" key="1">
    <citation type="submission" date="2020-05" db="EMBL/GenBank/DDBJ databases">
        <title>Mycena genomes resolve the evolution of fungal bioluminescence.</title>
        <authorList>
            <person name="Tsai I.J."/>
        </authorList>
    </citation>
    <scope>NUCLEOTIDE SEQUENCE</scope>
    <source>
        <strain evidence="3">CCC161011</strain>
    </source>
</reference>
<proteinExistence type="predicted"/>
<dbReference type="Proteomes" id="UP000620124">
    <property type="component" value="Unassembled WGS sequence"/>
</dbReference>
<evidence type="ECO:0000259" key="2">
    <source>
        <dbReference type="PROSITE" id="PS51186"/>
    </source>
</evidence>
<name>A0A8H6TYU8_9AGAR</name>
<evidence type="ECO:0000256" key="1">
    <source>
        <dbReference type="ARBA" id="ARBA00022679"/>
    </source>
</evidence>
<dbReference type="InterPro" id="IPR016181">
    <property type="entry name" value="Acyl_CoA_acyltransferase"/>
</dbReference>
<dbReference type="InterPro" id="IPR050769">
    <property type="entry name" value="NAT_camello-type"/>
</dbReference>
<dbReference type="Gene3D" id="3.40.630.30">
    <property type="match status" value="1"/>
</dbReference>
<keyword evidence="1" id="KW-0808">Transferase</keyword>
<dbReference type="OrthoDB" id="2965785at2759"/>